<dbReference type="GO" id="GO:0046982">
    <property type="term" value="F:protein heterodimerization activity"/>
    <property type="evidence" value="ECO:0007669"/>
    <property type="project" value="InterPro"/>
</dbReference>
<dbReference type="PROSITE" id="PS50016">
    <property type="entry name" value="ZF_PHD_2"/>
    <property type="match status" value="1"/>
</dbReference>
<gene>
    <name evidence="11" type="ORF">BOKJ2_LOCUS5699</name>
</gene>
<dbReference type="Gene3D" id="1.10.20.10">
    <property type="entry name" value="Histone, subunit A"/>
    <property type="match status" value="1"/>
</dbReference>
<dbReference type="SUPFAM" id="SSF57903">
    <property type="entry name" value="FYVE/PHD zinc finger"/>
    <property type="match status" value="1"/>
</dbReference>
<dbReference type="EMBL" id="CAJFCW020000003">
    <property type="protein sequence ID" value="CAG9103059.1"/>
    <property type="molecule type" value="Genomic_DNA"/>
</dbReference>
<dbReference type="GO" id="GO:0045944">
    <property type="term" value="P:positive regulation of transcription by RNA polymerase II"/>
    <property type="evidence" value="ECO:0007669"/>
    <property type="project" value="TreeGrafter"/>
</dbReference>
<evidence type="ECO:0000256" key="9">
    <source>
        <dbReference type="SAM" id="MobiDB-lite"/>
    </source>
</evidence>
<evidence type="ECO:0000256" key="2">
    <source>
        <dbReference type="ARBA" id="ARBA00022723"/>
    </source>
</evidence>
<feature type="region of interest" description="Disordered" evidence="9">
    <location>
        <begin position="331"/>
        <end position="367"/>
    </location>
</feature>
<keyword evidence="4" id="KW-0862">Zinc</keyword>
<dbReference type="Gene3D" id="3.30.40.10">
    <property type="entry name" value="Zinc/RING finger domain, C3HC4 (zinc finger)"/>
    <property type="match status" value="1"/>
</dbReference>
<keyword evidence="12" id="KW-1185">Reference proteome</keyword>
<evidence type="ECO:0000256" key="7">
    <source>
        <dbReference type="ARBA" id="ARBA00023242"/>
    </source>
</evidence>
<evidence type="ECO:0000259" key="10">
    <source>
        <dbReference type="PROSITE" id="PS50016"/>
    </source>
</evidence>
<keyword evidence="6" id="KW-0804">Transcription</keyword>
<dbReference type="SMART" id="SM00249">
    <property type="entry name" value="PHD"/>
    <property type="match status" value="1"/>
</dbReference>
<dbReference type="GO" id="GO:0002039">
    <property type="term" value="F:p53 binding"/>
    <property type="evidence" value="ECO:0007669"/>
    <property type="project" value="TreeGrafter"/>
</dbReference>
<evidence type="ECO:0000256" key="4">
    <source>
        <dbReference type="ARBA" id="ARBA00022833"/>
    </source>
</evidence>
<dbReference type="InterPro" id="IPR013083">
    <property type="entry name" value="Znf_RING/FYVE/PHD"/>
</dbReference>
<dbReference type="AlphaFoldDB" id="A0A811KE85"/>
<dbReference type="PANTHER" id="PTHR46452:SF1">
    <property type="entry name" value="TRANSCRIPTION INITIATION FACTOR TFIID SUBUNIT 3"/>
    <property type="match status" value="1"/>
</dbReference>
<dbReference type="Pfam" id="PF00628">
    <property type="entry name" value="PHD"/>
    <property type="match status" value="1"/>
</dbReference>
<evidence type="ECO:0000256" key="1">
    <source>
        <dbReference type="ARBA" id="ARBA00004123"/>
    </source>
</evidence>
<dbReference type="InterPro" id="IPR009072">
    <property type="entry name" value="Histone-fold"/>
</dbReference>
<dbReference type="GO" id="GO:0008270">
    <property type="term" value="F:zinc ion binding"/>
    <property type="evidence" value="ECO:0007669"/>
    <property type="project" value="UniProtKB-KW"/>
</dbReference>
<dbReference type="PANTHER" id="PTHR46452">
    <property type="entry name" value="TRANSCRIPTION INITIATION FACTOR TFIID SUBUNIT 3"/>
    <property type="match status" value="1"/>
</dbReference>
<feature type="compositionally biased region" description="Basic and acidic residues" evidence="9">
    <location>
        <begin position="597"/>
        <end position="610"/>
    </location>
</feature>
<feature type="compositionally biased region" description="Basic and acidic residues" evidence="9">
    <location>
        <begin position="791"/>
        <end position="851"/>
    </location>
</feature>
<evidence type="ECO:0000256" key="5">
    <source>
        <dbReference type="ARBA" id="ARBA00023015"/>
    </source>
</evidence>
<comment type="subcellular location">
    <subcellularLocation>
        <location evidence="1">Nucleus</location>
    </subcellularLocation>
</comment>
<sequence length="1006" mass="111208">MVVQPTEEYGQANFAKGVGKILENMGFAASTDAAMNVLSALMQRYFEDLCKRTAMYKENAGRTKCILEDANRAFADQGIDLVELHDYVLQVGNLPVTKVPQYPVKKLKDANFGYYSNKPVVYIDPDNVPTIEALTSQPQENAEMMEVDEQQPSTSEAMDTSELENGVKKIVTKTKLYSAAVEKVINIPNFANFDFEGLGFSDKPKVEPRDFNDSDSSFNKSFDSSFTFAPVKVEPAPSAEPVPVVAPAPKPITPVLRPVGTNVPLKVTKGRNVGLAPFLPSQPSQAFQKIKTEHEQVAPSLTVIKNPVEESPEKSYKILLYTVLYFSQRNTKKREKETKKKKDKTKDKKHREKKNKDSPAPLLPMPGLDRFEPFVSAPVLAPTQPTSPLPQIAPITISIPPPQPVPTITDAVPTTKPFSNPPLLSLEQKDTPPPTLEPAEAVANELKSEAVEEIKKDKHHKKDKDKKEKKKKRDKEKKESKKRDHNGEVLTPVTGVTTTTPDAVTASGVSKPAGIKIKFKLGGQNSVESISPPKEVTPLVNDATVEPPAKSPKLEPVQPAPPEPLKVAPLRISPPKPFVPEAIAPATTSNDPVVPMEDVKKQENAEELPKSPKKHKKEKKHKRDKEKNGETEENGEENKEKHKKKSKDKEHKEKKEKKKSKDKGEKPEEEPSKKSPTLKIKFSNLGAEASKKEQKAEAEKTKPTAIPPTSTASQSAVPAPEPVSASPDNTIDSTISGETIITTVPIAIEVQPVPVVPEVVAAAPEVLPSQIVEEQKKEKKAKKEKKQKKDKSKEKEEKKDKEAKKEKRDKEKPKKEKKDKEKKEVKEKEKDTGNAEKEKEKKTKETEKSENVSRVSTPKLDRPNSSASAKSKIKSEKAEKEASRPHTPAVRPSSAIKDPIPTPTPPKTPVDKAPKPDATQKAKPGKPPKAPRKGKKDKSQKVWVCPKCSVAYVEGAADMVGCDSCDLWYHWHCVGMVRPPAADQDWFCPKCTKERKGGKLKNKSKK</sequence>
<feature type="region of interest" description="Disordered" evidence="9">
    <location>
        <begin position="525"/>
        <end position="736"/>
    </location>
</feature>
<comment type="caution">
    <text evidence="11">The sequence shown here is derived from an EMBL/GenBank/DDBJ whole genome shotgun (WGS) entry which is preliminary data.</text>
</comment>
<feature type="compositionally biased region" description="Basic and acidic residues" evidence="9">
    <location>
        <begin position="476"/>
        <end position="487"/>
    </location>
</feature>
<dbReference type="SMART" id="SM00576">
    <property type="entry name" value="BTP"/>
    <property type="match status" value="1"/>
</dbReference>
<organism evidence="11 12">
    <name type="scientific">Bursaphelenchus okinawaensis</name>
    <dbReference type="NCBI Taxonomy" id="465554"/>
    <lineage>
        <taxon>Eukaryota</taxon>
        <taxon>Metazoa</taxon>
        <taxon>Ecdysozoa</taxon>
        <taxon>Nematoda</taxon>
        <taxon>Chromadorea</taxon>
        <taxon>Rhabditida</taxon>
        <taxon>Tylenchina</taxon>
        <taxon>Tylenchomorpha</taxon>
        <taxon>Aphelenchoidea</taxon>
        <taxon>Aphelenchoididae</taxon>
        <taxon>Bursaphelenchus</taxon>
    </lineage>
</organism>
<feature type="compositionally biased region" description="Basic and acidic residues" evidence="9">
    <location>
        <begin position="662"/>
        <end position="673"/>
    </location>
</feature>
<feature type="compositionally biased region" description="Basic and acidic residues" evidence="9">
    <location>
        <begin position="334"/>
        <end position="346"/>
    </location>
</feature>
<keyword evidence="2" id="KW-0479">Metal-binding</keyword>
<dbReference type="EMBL" id="CAJFDH010000003">
    <property type="protein sequence ID" value="CAD5214650.1"/>
    <property type="molecule type" value="Genomic_DNA"/>
</dbReference>
<dbReference type="OrthoDB" id="436852at2759"/>
<feature type="compositionally biased region" description="Basic and acidic residues" evidence="9">
    <location>
        <begin position="446"/>
        <end position="456"/>
    </location>
</feature>
<feature type="compositionally biased region" description="Basic and acidic residues" evidence="9">
    <location>
        <begin position="873"/>
        <end position="884"/>
    </location>
</feature>
<evidence type="ECO:0000256" key="8">
    <source>
        <dbReference type="PROSITE-ProRule" id="PRU00146"/>
    </source>
</evidence>
<keyword evidence="7" id="KW-0539">Nucleus</keyword>
<name>A0A811KE85_9BILA</name>
<dbReference type="InterPro" id="IPR011011">
    <property type="entry name" value="Znf_FYVE_PHD"/>
</dbReference>
<dbReference type="InterPro" id="IPR019787">
    <property type="entry name" value="Znf_PHD-finger"/>
</dbReference>
<feature type="compositionally biased region" description="Basic residues" evidence="9">
    <location>
        <begin position="923"/>
        <end position="938"/>
    </location>
</feature>
<evidence type="ECO:0000313" key="11">
    <source>
        <dbReference type="EMBL" id="CAD5214650.1"/>
    </source>
</evidence>
<evidence type="ECO:0000256" key="6">
    <source>
        <dbReference type="ARBA" id="ARBA00023163"/>
    </source>
</evidence>
<feature type="compositionally biased region" description="Basic residues" evidence="9">
    <location>
        <begin position="611"/>
        <end position="624"/>
    </location>
</feature>
<evidence type="ECO:0000256" key="3">
    <source>
        <dbReference type="ARBA" id="ARBA00022771"/>
    </source>
</evidence>
<dbReference type="PROSITE" id="PS01359">
    <property type="entry name" value="ZF_PHD_1"/>
    <property type="match status" value="1"/>
</dbReference>
<dbReference type="InterPro" id="IPR001965">
    <property type="entry name" value="Znf_PHD"/>
</dbReference>
<evidence type="ECO:0000313" key="12">
    <source>
        <dbReference type="Proteomes" id="UP000614601"/>
    </source>
</evidence>
<accession>A0A811KE85</accession>
<feature type="compositionally biased region" description="Basic and acidic residues" evidence="9">
    <location>
        <begin position="689"/>
        <end position="702"/>
    </location>
</feature>
<keyword evidence="5" id="KW-0805">Transcription regulation</keyword>
<feature type="region of interest" description="Disordered" evidence="9">
    <location>
        <begin position="385"/>
        <end position="508"/>
    </location>
</feature>
<keyword evidence="3 8" id="KW-0863">Zinc-finger</keyword>
<feature type="compositionally biased region" description="Low complexity" evidence="9">
    <location>
        <begin position="712"/>
        <end position="727"/>
    </location>
</feature>
<dbReference type="Proteomes" id="UP000614601">
    <property type="component" value="Unassembled WGS sequence"/>
</dbReference>
<dbReference type="Pfam" id="PF07524">
    <property type="entry name" value="Bromo_TP"/>
    <property type="match status" value="1"/>
</dbReference>
<proteinExistence type="predicted"/>
<reference evidence="11" key="1">
    <citation type="submission" date="2020-09" db="EMBL/GenBank/DDBJ databases">
        <authorList>
            <person name="Kikuchi T."/>
        </authorList>
    </citation>
    <scope>NUCLEOTIDE SEQUENCE</scope>
    <source>
        <strain evidence="11">SH1</strain>
    </source>
</reference>
<feature type="compositionally biased region" description="Low complexity" evidence="9">
    <location>
        <begin position="489"/>
        <end position="506"/>
    </location>
</feature>
<dbReference type="CDD" id="cd15522">
    <property type="entry name" value="PHD_TAF3"/>
    <property type="match status" value="1"/>
</dbReference>
<feature type="compositionally biased region" description="Basic and acidic residues" evidence="9">
    <location>
        <begin position="909"/>
        <end position="920"/>
    </location>
</feature>
<feature type="compositionally biased region" description="Basic and acidic residues" evidence="9">
    <location>
        <begin position="625"/>
        <end position="640"/>
    </location>
</feature>
<dbReference type="InterPro" id="IPR019786">
    <property type="entry name" value="Zinc_finger_PHD-type_CS"/>
</dbReference>
<dbReference type="GO" id="GO:0005669">
    <property type="term" value="C:transcription factor TFIID complex"/>
    <property type="evidence" value="ECO:0007669"/>
    <property type="project" value="TreeGrafter"/>
</dbReference>
<dbReference type="Proteomes" id="UP000783686">
    <property type="component" value="Unassembled WGS sequence"/>
</dbReference>
<protein>
    <recommendedName>
        <fullName evidence="10">PHD-type domain-containing protein</fullName>
    </recommendedName>
</protein>
<feature type="domain" description="PHD-type" evidence="10">
    <location>
        <begin position="942"/>
        <end position="994"/>
    </location>
</feature>
<dbReference type="InterPro" id="IPR006565">
    <property type="entry name" value="BTP"/>
</dbReference>
<feature type="compositionally biased region" description="Basic residues" evidence="9">
    <location>
        <begin position="778"/>
        <end position="790"/>
    </location>
</feature>
<feature type="region of interest" description="Disordered" evidence="9">
    <location>
        <begin position="763"/>
        <end position="940"/>
    </location>
</feature>
<feature type="compositionally biased region" description="Basic residues" evidence="9">
    <location>
        <begin position="457"/>
        <end position="475"/>
    </location>
</feature>